<sequence length="203" mass="21473">MAKIKGNSTSQKLKGTDAADTIDGRGGNDIIHGRGGADKLLGGSGNDTIYGDYGDSKILKGGDDKLEGNAGNDTLYGEAGNDILYGGAGADKLWGGTGADKFVFKHVEDTTVKSTSRDTIFDFSHKEKDLVDLSRIDANSALDGDQAFQFIGSAGFHNKAGELRFVKKSSDTYIYGDVNSDGKSDFAIHLDDAISFVKGDFIL</sequence>
<dbReference type="GO" id="GO:0005615">
    <property type="term" value="C:extracellular space"/>
    <property type="evidence" value="ECO:0007669"/>
    <property type="project" value="InterPro"/>
</dbReference>
<dbReference type="EMBL" id="PZZZ01000008">
    <property type="protein sequence ID" value="PTM92181.1"/>
    <property type="molecule type" value="Genomic_DNA"/>
</dbReference>
<name>A0A2T5AZM8_MYCDI</name>
<feature type="region of interest" description="Disordered" evidence="5">
    <location>
        <begin position="1"/>
        <end position="28"/>
    </location>
</feature>
<evidence type="ECO:0000259" key="6">
    <source>
        <dbReference type="Pfam" id="PF08548"/>
    </source>
</evidence>
<comment type="subcellular location">
    <subcellularLocation>
        <location evidence="2">Secreted</location>
    </subcellularLocation>
</comment>
<dbReference type="Proteomes" id="UP000241247">
    <property type="component" value="Unassembled WGS sequence"/>
</dbReference>
<comment type="caution">
    <text evidence="7">The sequence shown here is derived from an EMBL/GenBank/DDBJ whole genome shotgun (WGS) entry which is preliminary data.</text>
</comment>
<dbReference type="InterPro" id="IPR013858">
    <property type="entry name" value="Peptidase_M10B_C"/>
</dbReference>
<keyword evidence="4" id="KW-0677">Repeat</keyword>
<organism evidence="7 8">
    <name type="scientific">Mycoplana dimorpha</name>
    <dbReference type="NCBI Taxonomy" id="28320"/>
    <lineage>
        <taxon>Bacteria</taxon>
        <taxon>Pseudomonadati</taxon>
        <taxon>Pseudomonadota</taxon>
        <taxon>Alphaproteobacteria</taxon>
        <taxon>Hyphomicrobiales</taxon>
        <taxon>Rhizobiaceae</taxon>
        <taxon>Mycoplana</taxon>
    </lineage>
</organism>
<dbReference type="OrthoDB" id="7788759at2"/>
<dbReference type="SUPFAM" id="SSF51120">
    <property type="entry name" value="beta-Roll"/>
    <property type="match status" value="2"/>
</dbReference>
<dbReference type="PRINTS" id="PR00313">
    <property type="entry name" value="CABNDNGRPT"/>
</dbReference>
<evidence type="ECO:0000256" key="5">
    <source>
        <dbReference type="SAM" id="MobiDB-lite"/>
    </source>
</evidence>
<dbReference type="Pfam" id="PF00353">
    <property type="entry name" value="HemolysinCabind"/>
    <property type="match status" value="1"/>
</dbReference>
<evidence type="ECO:0000256" key="3">
    <source>
        <dbReference type="ARBA" id="ARBA00022525"/>
    </source>
</evidence>
<dbReference type="InterPro" id="IPR018511">
    <property type="entry name" value="Hemolysin-typ_Ca-bd_CS"/>
</dbReference>
<feature type="domain" description="Peptidase M10 serralysin C-terminal" evidence="6">
    <location>
        <begin position="37"/>
        <end position="202"/>
    </location>
</feature>
<evidence type="ECO:0000256" key="2">
    <source>
        <dbReference type="ARBA" id="ARBA00004613"/>
    </source>
</evidence>
<evidence type="ECO:0000256" key="4">
    <source>
        <dbReference type="ARBA" id="ARBA00022737"/>
    </source>
</evidence>
<dbReference type="GO" id="GO:0005509">
    <property type="term" value="F:calcium ion binding"/>
    <property type="evidence" value="ECO:0007669"/>
    <property type="project" value="InterPro"/>
</dbReference>
<dbReference type="AlphaFoldDB" id="A0A2T5AZM8"/>
<evidence type="ECO:0000256" key="1">
    <source>
        <dbReference type="ARBA" id="ARBA00001913"/>
    </source>
</evidence>
<dbReference type="PANTHER" id="PTHR38340:SF1">
    <property type="entry name" value="S-LAYER PROTEIN"/>
    <property type="match status" value="1"/>
</dbReference>
<dbReference type="Gene3D" id="2.150.10.10">
    <property type="entry name" value="Serralysin-like metalloprotease, C-terminal"/>
    <property type="match status" value="2"/>
</dbReference>
<reference evidence="7 8" key="1">
    <citation type="submission" date="2018-04" db="EMBL/GenBank/DDBJ databases">
        <title>Genomic Encyclopedia of Type Strains, Phase IV (KMG-IV): sequencing the most valuable type-strain genomes for metagenomic binning, comparative biology and taxonomic classification.</title>
        <authorList>
            <person name="Goeker M."/>
        </authorList>
    </citation>
    <scope>NUCLEOTIDE SEQUENCE [LARGE SCALE GENOMIC DNA]</scope>
    <source>
        <strain evidence="7 8">DSM 7138</strain>
    </source>
</reference>
<accession>A0A2T5AZM8</accession>
<evidence type="ECO:0000313" key="8">
    <source>
        <dbReference type="Proteomes" id="UP000241247"/>
    </source>
</evidence>
<comment type="cofactor">
    <cofactor evidence="1">
        <name>Ca(2+)</name>
        <dbReference type="ChEBI" id="CHEBI:29108"/>
    </cofactor>
</comment>
<gene>
    <name evidence="7" type="ORF">C7449_108230</name>
</gene>
<proteinExistence type="predicted"/>
<dbReference type="PROSITE" id="PS00330">
    <property type="entry name" value="HEMOLYSIN_CALCIUM"/>
    <property type="match status" value="2"/>
</dbReference>
<dbReference type="InterPro" id="IPR050557">
    <property type="entry name" value="RTX_toxin/Mannuronan_C5-epim"/>
</dbReference>
<dbReference type="InterPro" id="IPR011049">
    <property type="entry name" value="Serralysin-like_metalloprot_C"/>
</dbReference>
<protein>
    <submittedName>
        <fullName evidence="7">Hemolysin type calcium-binding protein</fullName>
    </submittedName>
</protein>
<dbReference type="Pfam" id="PF08548">
    <property type="entry name" value="Peptidase_M10_C"/>
    <property type="match status" value="1"/>
</dbReference>
<keyword evidence="8" id="KW-1185">Reference proteome</keyword>
<feature type="compositionally biased region" description="Polar residues" evidence="5">
    <location>
        <begin position="1"/>
        <end position="13"/>
    </location>
</feature>
<evidence type="ECO:0000313" key="7">
    <source>
        <dbReference type="EMBL" id="PTM92181.1"/>
    </source>
</evidence>
<dbReference type="PANTHER" id="PTHR38340">
    <property type="entry name" value="S-LAYER PROTEIN"/>
    <property type="match status" value="1"/>
</dbReference>
<dbReference type="RefSeq" id="WP_108004448.1">
    <property type="nucleotide sequence ID" value="NZ_JBHEEX010000004.1"/>
</dbReference>
<keyword evidence="3" id="KW-0964">Secreted</keyword>
<dbReference type="InterPro" id="IPR001343">
    <property type="entry name" value="Hemolysn_Ca-bd"/>
</dbReference>